<comment type="subcellular location">
    <subcellularLocation>
        <location evidence="11">Cytoplasm</location>
    </subcellularLocation>
</comment>
<dbReference type="PANTHER" id="PTHR10920">
    <property type="entry name" value="RIBOSOMAL RNA METHYLTRANSFERASE"/>
    <property type="match status" value="1"/>
</dbReference>
<comment type="catalytic activity">
    <reaction evidence="10 11">
        <text>uridine(2552) in 23S rRNA + S-adenosyl-L-methionine = 2'-O-methyluridine(2552) in 23S rRNA + S-adenosyl-L-homocysteine + H(+)</text>
        <dbReference type="Rhea" id="RHEA:42720"/>
        <dbReference type="Rhea" id="RHEA-COMP:10202"/>
        <dbReference type="Rhea" id="RHEA-COMP:10203"/>
        <dbReference type="ChEBI" id="CHEBI:15378"/>
        <dbReference type="ChEBI" id="CHEBI:57856"/>
        <dbReference type="ChEBI" id="CHEBI:59789"/>
        <dbReference type="ChEBI" id="CHEBI:65315"/>
        <dbReference type="ChEBI" id="CHEBI:74478"/>
        <dbReference type="EC" id="2.1.1.166"/>
    </reaction>
</comment>
<feature type="active site" description="Proton acceptor" evidence="11">
    <location>
        <position position="164"/>
    </location>
</feature>
<comment type="caution">
    <text evidence="13">The sequence shown here is derived from an EMBL/GenBank/DDBJ whole genome shotgun (WGS) entry which is preliminary data.</text>
</comment>
<comment type="similarity">
    <text evidence="11">Belongs to the class I-like SAM-binding methyltransferase superfamily. RNA methyltransferase RlmE family.</text>
</comment>
<dbReference type="HAMAP" id="MF_01547">
    <property type="entry name" value="RNA_methyltr_E"/>
    <property type="match status" value="1"/>
</dbReference>
<feature type="domain" description="Ribosomal RNA methyltransferase FtsJ" evidence="12">
    <location>
        <begin position="31"/>
        <end position="207"/>
    </location>
</feature>
<dbReference type="Gene3D" id="3.40.50.150">
    <property type="entry name" value="Vaccinia Virus protein VP39"/>
    <property type="match status" value="1"/>
</dbReference>
<feature type="binding site" evidence="11">
    <location>
        <position position="124"/>
    </location>
    <ligand>
        <name>S-adenosyl-L-methionine</name>
        <dbReference type="ChEBI" id="CHEBI:59789"/>
    </ligand>
</feature>
<keyword evidence="3 11" id="KW-0808">Transferase</keyword>
<feature type="binding site" evidence="11">
    <location>
        <position position="83"/>
    </location>
    <ligand>
        <name>S-adenosyl-L-methionine</name>
        <dbReference type="ChEBI" id="CHEBI:59789"/>
    </ligand>
</feature>
<evidence type="ECO:0000256" key="8">
    <source>
        <dbReference type="ARBA" id="ARBA00041995"/>
    </source>
</evidence>
<evidence type="ECO:0000256" key="6">
    <source>
        <dbReference type="ARBA" id="ARBA00038861"/>
    </source>
</evidence>
<keyword evidence="2 11" id="KW-0489">Methyltransferase</keyword>
<gene>
    <name evidence="11 13" type="primary">rlmE</name>
    <name evidence="11" type="synonym">ftsJ</name>
    <name evidence="11" type="synonym">rrmJ</name>
    <name evidence="13" type="ORF">ACFOEE_06870</name>
</gene>
<dbReference type="EC" id="2.1.1.166" evidence="6 11"/>
<evidence type="ECO:0000256" key="9">
    <source>
        <dbReference type="ARBA" id="ARBA00042745"/>
    </source>
</evidence>
<dbReference type="EMBL" id="JBHRSD010000011">
    <property type="protein sequence ID" value="MFC3032233.1"/>
    <property type="molecule type" value="Genomic_DNA"/>
</dbReference>
<dbReference type="Pfam" id="PF01728">
    <property type="entry name" value="FtsJ"/>
    <property type="match status" value="1"/>
</dbReference>
<proteinExistence type="inferred from homology"/>
<sequence length="209" mass="23520">MANKKHSASSTRWLKEHFDDPYVLEAQKRGYRSRAIFKLEEIQQKDKLIKPGMNVVDLGAAPGSWSQYLAQQLGERGEVIACDILPMDPLAGVAFLQGDFREEAVLNALLKRIDGKNIDVVFSDMAPNMSGNTSIDQAGSMYLVELALDMCHQVLKKDGAFTVKVFQGEGFEQFVQSVREYFKVVKIRKPKASRPRSREVYIVATGYKL</sequence>
<evidence type="ECO:0000313" key="14">
    <source>
        <dbReference type="Proteomes" id="UP001595453"/>
    </source>
</evidence>
<evidence type="ECO:0000256" key="3">
    <source>
        <dbReference type="ARBA" id="ARBA00022679"/>
    </source>
</evidence>
<evidence type="ECO:0000256" key="2">
    <source>
        <dbReference type="ARBA" id="ARBA00022603"/>
    </source>
</evidence>
<evidence type="ECO:0000313" key="13">
    <source>
        <dbReference type="EMBL" id="MFC3032233.1"/>
    </source>
</evidence>
<dbReference type="InterPro" id="IPR002877">
    <property type="entry name" value="RNA_MeTrfase_FtsJ_dom"/>
</dbReference>
<keyword evidence="1 11" id="KW-0698">rRNA processing</keyword>
<keyword evidence="14" id="KW-1185">Reference proteome</keyword>
<evidence type="ECO:0000259" key="12">
    <source>
        <dbReference type="Pfam" id="PF01728"/>
    </source>
</evidence>
<feature type="binding site" evidence="11">
    <location>
        <position position="63"/>
    </location>
    <ligand>
        <name>S-adenosyl-L-methionine</name>
        <dbReference type="ChEBI" id="CHEBI:59789"/>
    </ligand>
</feature>
<dbReference type="PANTHER" id="PTHR10920:SF18">
    <property type="entry name" value="RRNA METHYLTRANSFERASE 2, MITOCHONDRIAL"/>
    <property type="match status" value="1"/>
</dbReference>
<dbReference type="InterPro" id="IPR050082">
    <property type="entry name" value="RNA_methyltr_RlmE"/>
</dbReference>
<feature type="binding site" evidence="11">
    <location>
        <position position="99"/>
    </location>
    <ligand>
        <name>S-adenosyl-L-methionine</name>
        <dbReference type="ChEBI" id="CHEBI:59789"/>
    </ligand>
</feature>
<evidence type="ECO:0000256" key="4">
    <source>
        <dbReference type="ARBA" id="ARBA00022691"/>
    </source>
</evidence>
<protein>
    <recommendedName>
        <fullName evidence="7 11">Ribosomal RNA large subunit methyltransferase E</fullName>
        <ecNumber evidence="6 11">2.1.1.166</ecNumber>
    </recommendedName>
    <alternativeName>
        <fullName evidence="9 11">23S rRNA Um2552 methyltransferase</fullName>
    </alternativeName>
    <alternativeName>
        <fullName evidence="8 11">rRNA (uridine-2'-O-)-methyltransferase</fullName>
    </alternativeName>
</protein>
<evidence type="ECO:0000256" key="11">
    <source>
        <dbReference type="HAMAP-Rule" id="MF_01547"/>
    </source>
</evidence>
<dbReference type="InterPro" id="IPR015507">
    <property type="entry name" value="rRNA-MeTfrase_E"/>
</dbReference>
<dbReference type="RefSeq" id="WP_377122422.1">
    <property type="nucleotide sequence ID" value="NZ_JBHRSD010000011.1"/>
</dbReference>
<evidence type="ECO:0000256" key="5">
    <source>
        <dbReference type="ARBA" id="ARBA00037569"/>
    </source>
</evidence>
<comment type="function">
    <text evidence="5 11">Specifically methylates the uridine in position 2552 of 23S rRNA at the 2'-O position of the ribose in the fully assembled 50S ribosomal subunit.</text>
</comment>
<keyword evidence="4 11" id="KW-0949">S-adenosyl-L-methionine</keyword>
<dbReference type="PIRSF" id="PIRSF005461">
    <property type="entry name" value="23S_rRNA_mtase"/>
    <property type="match status" value="1"/>
</dbReference>
<name>A0ABV7CI15_9GAMM</name>
<evidence type="ECO:0000256" key="1">
    <source>
        <dbReference type="ARBA" id="ARBA00022552"/>
    </source>
</evidence>
<evidence type="ECO:0000256" key="7">
    <source>
        <dbReference type="ARBA" id="ARBA00041129"/>
    </source>
</evidence>
<feature type="binding site" evidence="11">
    <location>
        <position position="65"/>
    </location>
    <ligand>
        <name>S-adenosyl-L-methionine</name>
        <dbReference type="ChEBI" id="CHEBI:59789"/>
    </ligand>
</feature>
<evidence type="ECO:0000256" key="10">
    <source>
        <dbReference type="ARBA" id="ARBA00048970"/>
    </source>
</evidence>
<accession>A0ABV7CI15</accession>
<dbReference type="NCBIfam" id="NF008390">
    <property type="entry name" value="PRK11188.1"/>
    <property type="match status" value="1"/>
</dbReference>
<dbReference type="GO" id="GO:0008168">
    <property type="term" value="F:methyltransferase activity"/>
    <property type="evidence" value="ECO:0007669"/>
    <property type="project" value="UniProtKB-KW"/>
</dbReference>
<reference evidence="14" key="1">
    <citation type="journal article" date="2019" name="Int. J. Syst. Evol. Microbiol.">
        <title>The Global Catalogue of Microorganisms (GCM) 10K type strain sequencing project: providing services to taxonomists for standard genome sequencing and annotation.</title>
        <authorList>
            <consortium name="The Broad Institute Genomics Platform"/>
            <consortium name="The Broad Institute Genome Sequencing Center for Infectious Disease"/>
            <person name="Wu L."/>
            <person name="Ma J."/>
        </authorList>
    </citation>
    <scope>NUCLEOTIDE SEQUENCE [LARGE SCALE GENOMIC DNA]</scope>
    <source>
        <strain evidence="14">KCTC 42730</strain>
    </source>
</reference>
<dbReference type="GO" id="GO:0032259">
    <property type="term" value="P:methylation"/>
    <property type="evidence" value="ECO:0007669"/>
    <property type="project" value="UniProtKB-KW"/>
</dbReference>
<dbReference type="InterPro" id="IPR029063">
    <property type="entry name" value="SAM-dependent_MTases_sf"/>
</dbReference>
<dbReference type="Proteomes" id="UP001595453">
    <property type="component" value="Unassembled WGS sequence"/>
</dbReference>
<dbReference type="SUPFAM" id="SSF53335">
    <property type="entry name" value="S-adenosyl-L-methionine-dependent methyltransferases"/>
    <property type="match status" value="1"/>
</dbReference>
<organism evidence="13 14">
    <name type="scientific">Pseudoalteromonas fenneropenaei</name>
    <dbReference type="NCBI Taxonomy" id="1737459"/>
    <lineage>
        <taxon>Bacteria</taxon>
        <taxon>Pseudomonadati</taxon>
        <taxon>Pseudomonadota</taxon>
        <taxon>Gammaproteobacteria</taxon>
        <taxon>Alteromonadales</taxon>
        <taxon>Pseudoalteromonadaceae</taxon>
        <taxon>Pseudoalteromonas</taxon>
    </lineage>
</organism>
<keyword evidence="11" id="KW-0963">Cytoplasm</keyword>